<dbReference type="GO" id="GO:0000981">
    <property type="term" value="F:DNA-binding transcription factor activity, RNA polymerase II-specific"/>
    <property type="evidence" value="ECO:0007669"/>
    <property type="project" value="InterPro"/>
</dbReference>
<keyword evidence="1" id="KW-0539">Nucleus</keyword>
<feature type="region of interest" description="Disordered" evidence="2">
    <location>
        <begin position="1"/>
        <end position="39"/>
    </location>
</feature>
<evidence type="ECO:0000259" key="3">
    <source>
        <dbReference type="PROSITE" id="PS50048"/>
    </source>
</evidence>
<organism evidence="4 5">
    <name type="scientific">Mollisia scopiformis</name>
    <name type="common">Conifer needle endophyte fungus</name>
    <name type="synonym">Phialocephala scopiformis</name>
    <dbReference type="NCBI Taxonomy" id="149040"/>
    <lineage>
        <taxon>Eukaryota</taxon>
        <taxon>Fungi</taxon>
        <taxon>Dikarya</taxon>
        <taxon>Ascomycota</taxon>
        <taxon>Pezizomycotina</taxon>
        <taxon>Leotiomycetes</taxon>
        <taxon>Helotiales</taxon>
        <taxon>Mollisiaceae</taxon>
        <taxon>Mollisia</taxon>
    </lineage>
</organism>
<dbReference type="KEGG" id="psco:LY89DRAFT_785261"/>
<dbReference type="EMBL" id="KQ947422">
    <property type="protein sequence ID" value="KUJ13613.1"/>
    <property type="molecule type" value="Genomic_DNA"/>
</dbReference>
<dbReference type="InterPro" id="IPR053181">
    <property type="entry name" value="EcdB-like_regulator"/>
</dbReference>
<dbReference type="OrthoDB" id="3532498at2759"/>
<dbReference type="InterPro" id="IPR036864">
    <property type="entry name" value="Zn2-C6_fun-type_DNA-bd_sf"/>
</dbReference>
<dbReference type="PROSITE" id="PS50048">
    <property type="entry name" value="ZN2_CY6_FUNGAL_2"/>
    <property type="match status" value="1"/>
</dbReference>
<dbReference type="RefSeq" id="XP_018067968.1">
    <property type="nucleotide sequence ID" value="XM_018222873.1"/>
</dbReference>
<dbReference type="Pfam" id="PF00172">
    <property type="entry name" value="Zn_clus"/>
    <property type="match status" value="1"/>
</dbReference>
<dbReference type="InterPro" id="IPR001138">
    <property type="entry name" value="Zn2Cys6_DnaBD"/>
</dbReference>
<reference evidence="4 5" key="1">
    <citation type="submission" date="2015-10" db="EMBL/GenBank/DDBJ databases">
        <title>Full genome of DAOMC 229536 Phialocephala scopiformis, a fungal endophyte of spruce producing the potent anti-insectan compound rugulosin.</title>
        <authorList>
            <consortium name="DOE Joint Genome Institute"/>
            <person name="Walker A.K."/>
            <person name="Frasz S.L."/>
            <person name="Seifert K.A."/>
            <person name="Miller J.D."/>
            <person name="Mondo S.J."/>
            <person name="Labutti K."/>
            <person name="Lipzen A."/>
            <person name="Dockter R."/>
            <person name="Kennedy M."/>
            <person name="Grigoriev I.V."/>
            <person name="Spatafora J.W."/>
        </authorList>
    </citation>
    <scope>NUCLEOTIDE SEQUENCE [LARGE SCALE GENOMIC DNA]</scope>
    <source>
        <strain evidence="4 5">CBS 120377</strain>
    </source>
</reference>
<dbReference type="AlphaFoldDB" id="A0A194X091"/>
<dbReference type="CDD" id="cd12148">
    <property type="entry name" value="fungal_TF_MHR"/>
    <property type="match status" value="1"/>
</dbReference>
<accession>A0A194X091</accession>
<evidence type="ECO:0000256" key="2">
    <source>
        <dbReference type="SAM" id="MobiDB-lite"/>
    </source>
</evidence>
<dbReference type="PANTHER" id="PTHR47785">
    <property type="entry name" value="ZN(II)2CYS6 TRANSCRIPTION FACTOR (EUROFUNG)-RELATED-RELATED"/>
    <property type="match status" value="1"/>
</dbReference>
<name>A0A194X091_MOLSC</name>
<dbReference type="Proteomes" id="UP000070700">
    <property type="component" value="Unassembled WGS sequence"/>
</dbReference>
<evidence type="ECO:0000313" key="4">
    <source>
        <dbReference type="EMBL" id="KUJ13613.1"/>
    </source>
</evidence>
<feature type="domain" description="Zn(2)-C6 fungal-type" evidence="3">
    <location>
        <begin position="60"/>
        <end position="90"/>
    </location>
</feature>
<evidence type="ECO:0000256" key="1">
    <source>
        <dbReference type="ARBA" id="ARBA00023242"/>
    </source>
</evidence>
<dbReference type="SUPFAM" id="SSF57701">
    <property type="entry name" value="Zn2/Cys6 DNA-binding domain"/>
    <property type="match status" value="1"/>
</dbReference>
<gene>
    <name evidence="4" type="ORF">LY89DRAFT_785261</name>
</gene>
<dbReference type="PANTHER" id="PTHR47785:SF4">
    <property type="entry name" value="ZN(II)2CYS6 TRANSCRIPTION FACTOR (EUROFUNG)"/>
    <property type="match status" value="1"/>
</dbReference>
<dbReference type="InParanoid" id="A0A194X091"/>
<dbReference type="GO" id="GO:0008270">
    <property type="term" value="F:zinc ion binding"/>
    <property type="evidence" value="ECO:0007669"/>
    <property type="project" value="InterPro"/>
</dbReference>
<sequence>MMAMETGENVNSSRKRRRSFSKSRDGTEASWSAGESVAGTRNANRALGASKRLIPKANTACETCRQKKVKCNEGQPICGYCDTHGFRCDYRQRPVSSREQMVTTLLQRLALVEEKVERVENVILSGAAPANRQAKITQAVAFPNTPVETPSPLGTDAQFLLPSDQLWFHLLSEASATVDRAPNSYETPVSLSDEAATKSRYLGKSPFACEEDRAPLSDSTSHSEPTNTGDIRPWLQYYLEHACPMYPVMCDPSAQTISEFVAAQGFSEDIESCFSLLIVALAKAHRDEDSTGSGMSDFHRATHILSRVGTQFKTKYVQAHVLSALFLLKKGRLLDFWKALHTGCTLLYTMLKRDEADSIERGVPEKMNIRRIYWICVNFERDVRNEIDDTLSCSPLPELQDSFPLPLGCDELDLSHLPPRLRTTLTFFLAEMSLKAITERILTTVNLEFYVQDVQTRRVELSPLFQELRRQLDEWIESVPSLNWSSEPTKGLASPLATRVKLMYWFTRFSLFRPLIKRVLGDSGSMFPMLGWKLLREGLQAGHSLIKVTILEQSDIDVIIANRILSTICLLRETVEKGYFSAGRDEDISVVLQEGIDVLWNQLVGKSEWIKCRIYNL</sequence>
<protein>
    <recommendedName>
        <fullName evidence="3">Zn(2)-C6 fungal-type domain-containing protein</fullName>
    </recommendedName>
</protein>
<dbReference type="CDD" id="cd00067">
    <property type="entry name" value="GAL4"/>
    <property type="match status" value="1"/>
</dbReference>
<evidence type="ECO:0000313" key="5">
    <source>
        <dbReference type="Proteomes" id="UP000070700"/>
    </source>
</evidence>
<keyword evidence="5" id="KW-1185">Reference proteome</keyword>
<dbReference type="Gene3D" id="4.10.240.10">
    <property type="entry name" value="Zn(2)-C6 fungal-type DNA-binding domain"/>
    <property type="match status" value="1"/>
</dbReference>
<dbReference type="PROSITE" id="PS00463">
    <property type="entry name" value="ZN2_CY6_FUNGAL_1"/>
    <property type="match status" value="1"/>
</dbReference>
<dbReference type="GeneID" id="28832599"/>
<dbReference type="SMART" id="SM00066">
    <property type="entry name" value="GAL4"/>
    <property type="match status" value="1"/>
</dbReference>
<proteinExistence type="predicted"/>